<reference evidence="6" key="1">
    <citation type="submission" date="2023-07" db="EMBL/GenBank/DDBJ databases">
        <title>Sorghum-associated microbial communities from plants grown in Nebraska, USA.</title>
        <authorList>
            <person name="Schachtman D."/>
        </authorList>
    </citation>
    <scope>NUCLEOTIDE SEQUENCE</scope>
    <source>
        <strain evidence="6">DS3754</strain>
    </source>
</reference>
<organism evidence="6 7">
    <name type="scientific">Variovorax boronicumulans</name>
    <dbReference type="NCBI Taxonomy" id="436515"/>
    <lineage>
        <taxon>Bacteria</taxon>
        <taxon>Pseudomonadati</taxon>
        <taxon>Pseudomonadota</taxon>
        <taxon>Betaproteobacteria</taxon>
        <taxon>Burkholderiales</taxon>
        <taxon>Comamonadaceae</taxon>
        <taxon>Variovorax</taxon>
    </lineage>
</organism>
<keyword evidence="3 6" id="KW-0418">Kinase</keyword>
<dbReference type="Pfam" id="PF07804">
    <property type="entry name" value="HipA_C"/>
    <property type="match status" value="1"/>
</dbReference>
<protein>
    <submittedName>
        <fullName evidence="6">Serine/threonine-protein kinase HipA</fullName>
        <ecNumber evidence="6">2.7.11.1</ecNumber>
    </submittedName>
</protein>
<dbReference type="EC" id="2.7.11.1" evidence="6"/>
<evidence type="ECO:0000256" key="3">
    <source>
        <dbReference type="ARBA" id="ARBA00022777"/>
    </source>
</evidence>
<dbReference type="GO" id="GO:0004674">
    <property type="term" value="F:protein serine/threonine kinase activity"/>
    <property type="evidence" value="ECO:0007669"/>
    <property type="project" value="UniProtKB-EC"/>
</dbReference>
<evidence type="ECO:0000259" key="4">
    <source>
        <dbReference type="Pfam" id="PF07804"/>
    </source>
</evidence>
<evidence type="ECO:0000259" key="5">
    <source>
        <dbReference type="Pfam" id="PF13657"/>
    </source>
</evidence>
<evidence type="ECO:0000313" key="6">
    <source>
        <dbReference type="EMBL" id="MDP9891071.1"/>
    </source>
</evidence>
<dbReference type="PANTHER" id="PTHR37419:SF1">
    <property type="entry name" value="SERINE_THREONINE-PROTEIN KINASE TOXIN HIPA"/>
    <property type="match status" value="1"/>
</dbReference>
<name>A0AAW8CTU0_9BURK</name>
<dbReference type="PANTHER" id="PTHR37419">
    <property type="entry name" value="SERINE/THREONINE-PROTEIN KINASE TOXIN HIPA"/>
    <property type="match status" value="1"/>
</dbReference>
<dbReference type="RefSeq" id="WP_307683506.1">
    <property type="nucleotide sequence ID" value="NZ_JAUSRD010000001.1"/>
</dbReference>
<dbReference type="Proteomes" id="UP001242045">
    <property type="component" value="Unassembled WGS sequence"/>
</dbReference>
<evidence type="ECO:0000313" key="7">
    <source>
        <dbReference type="Proteomes" id="UP001242045"/>
    </source>
</evidence>
<dbReference type="InterPro" id="IPR052028">
    <property type="entry name" value="HipA_Ser/Thr_kinase"/>
</dbReference>
<evidence type="ECO:0000256" key="2">
    <source>
        <dbReference type="ARBA" id="ARBA00022679"/>
    </source>
</evidence>
<feature type="domain" description="HipA N-terminal subdomain 1" evidence="5">
    <location>
        <begin position="6"/>
        <end position="104"/>
    </location>
</feature>
<accession>A0AAW8CTU0</accession>
<dbReference type="EMBL" id="JAUSRD010000001">
    <property type="protein sequence ID" value="MDP9891071.1"/>
    <property type="molecule type" value="Genomic_DNA"/>
</dbReference>
<feature type="domain" description="HipA-like C-terminal" evidence="4">
    <location>
        <begin position="147"/>
        <end position="389"/>
    </location>
</feature>
<gene>
    <name evidence="6" type="ORF">J2W31_000167</name>
</gene>
<sequence length="443" mass="49482">MDGYILDVYAGAMRVGTLGYDQAQDAFHFDYGAAWRTLPGRYPLSPHLPLDGSASPQAIRRFLENLLPEGEALAVAATDARVARNNVFGLLRHLGHETAGALSFVAAGQEPAEQEPLRRHLPLEELQARIDNRANEPFNRWDGKVRMSIAGHQDKLLVAVEEDRLFLVDGVLSSTHILKPEPVREDARCMVANEHFCMQLTHRISMRRWKAPGAAHVSILRVPSPVLSIERFDRRKTPDGVERLHVIDGCQALDLSVNAKYERNVGDQPEVRHIRDGASFEKLGALRPGFVEPALGMQRLVLWAVTTLLFGNSDSHGKNISFFVDRTGLTPTPLYDLVSVVQHAAFHHDLAMAFGDEFELDAVRSFALADFCMRLGIDRRYFARELTRLCDFALQEAPAQAADAAYTGEEVVFVRDLAQFVARRARALLAMARDIPKFTADHF</sequence>
<dbReference type="NCBIfam" id="TIGR03071">
    <property type="entry name" value="couple_hipA"/>
    <property type="match status" value="1"/>
</dbReference>
<proteinExistence type="inferred from homology"/>
<dbReference type="InterPro" id="IPR012893">
    <property type="entry name" value="HipA-like_C"/>
</dbReference>
<dbReference type="AlphaFoldDB" id="A0AAW8CTU0"/>
<dbReference type="InterPro" id="IPR017508">
    <property type="entry name" value="HipA_N1"/>
</dbReference>
<evidence type="ECO:0000256" key="1">
    <source>
        <dbReference type="ARBA" id="ARBA00010164"/>
    </source>
</evidence>
<dbReference type="Pfam" id="PF13657">
    <property type="entry name" value="Couple_hipA"/>
    <property type="match status" value="1"/>
</dbReference>
<comment type="caution">
    <text evidence="6">The sequence shown here is derived from an EMBL/GenBank/DDBJ whole genome shotgun (WGS) entry which is preliminary data.</text>
</comment>
<dbReference type="GO" id="GO:0005829">
    <property type="term" value="C:cytosol"/>
    <property type="evidence" value="ECO:0007669"/>
    <property type="project" value="TreeGrafter"/>
</dbReference>
<keyword evidence="2 6" id="KW-0808">Transferase</keyword>
<comment type="similarity">
    <text evidence="1">Belongs to the HipA Ser/Thr kinase family.</text>
</comment>